<feature type="transmembrane region" description="Helical" evidence="2">
    <location>
        <begin position="380"/>
        <end position="404"/>
    </location>
</feature>
<feature type="compositionally biased region" description="Polar residues" evidence="1">
    <location>
        <begin position="31"/>
        <end position="46"/>
    </location>
</feature>
<dbReference type="EMBL" id="OVEO01000014">
    <property type="protein sequence ID" value="SPR00617.1"/>
    <property type="molecule type" value="Genomic_DNA"/>
</dbReference>
<feature type="transmembrane region" description="Helical" evidence="2">
    <location>
        <begin position="336"/>
        <end position="359"/>
    </location>
</feature>
<feature type="region of interest" description="Disordered" evidence="1">
    <location>
        <begin position="31"/>
        <end position="57"/>
    </location>
</feature>
<accession>A0A3P3YK87</accession>
<keyword evidence="2" id="KW-0472">Membrane</keyword>
<feature type="region of interest" description="Disordered" evidence="1">
    <location>
        <begin position="530"/>
        <end position="569"/>
    </location>
</feature>
<dbReference type="AlphaFoldDB" id="A0A3P3YK87"/>
<proteinExistence type="predicted"/>
<feature type="compositionally biased region" description="Polar residues" evidence="1">
    <location>
        <begin position="545"/>
        <end position="555"/>
    </location>
</feature>
<sequence length="569" mass="63032">MSSHDTGRAYFKLTRAEHRWINATAGPLCSRTTRTPQVEPCTSRQAASGRPDSAPSGIRRVAVPRRRFHRSIYKVSCLEDRYDIAIVERESMTPMHVIVLGVLVVSLACGLEVRDLNGTHIMHVDSVNYVLANNSFSFTAPVLIVTDPGTFHIGADAEGKLLLMDIDEGAASNAVRWAQACESVACAGIVYYNLNDYITSVEHTWVFRTGPTIPFTKVPILLIHPKSGLTAVPYLLARHVPFAMTVQSGDYNEGSRFTATICYVFYVPCFVLSLFNALLVLYQLSRFLVSEKGKIRRIPKVPLLVMSTEFVATVMRCIWIGNCLFAKSQGIEFSVWRYVVLACVSWAFMGTAIVAFGLHDMLFANYPGGMPRKHRVGRNILGALLLVLFLFEEMANILPAFFYVSVFVNVTYFAILYFLFYLPICFCFIKYGRKISNELLKMKGSLSKVEVKKREGFARRVVQSGILGFVVDFVTLIIVFTNSINITVSIVGFTINLTFIALSGTVHVLSFVPGPSKMDVMTKSLIGTSVLRTPPEGTKSRDTKNLSTSKSQPAVTAQGMVPAVPGTQK</sequence>
<keyword evidence="2" id="KW-1133">Transmembrane helix</keyword>
<evidence type="ECO:0000313" key="4">
    <source>
        <dbReference type="Proteomes" id="UP000290189"/>
    </source>
</evidence>
<dbReference type="Proteomes" id="UP000290189">
    <property type="component" value="Unassembled WGS sequence"/>
</dbReference>
<feature type="transmembrane region" description="Helical" evidence="2">
    <location>
        <begin position="303"/>
        <end position="321"/>
    </location>
</feature>
<evidence type="ECO:0000256" key="1">
    <source>
        <dbReference type="SAM" id="MobiDB-lite"/>
    </source>
</evidence>
<feature type="transmembrane region" description="Helical" evidence="2">
    <location>
        <begin position="410"/>
        <end position="432"/>
    </location>
</feature>
<feature type="transmembrane region" description="Helical" evidence="2">
    <location>
        <begin position="461"/>
        <end position="480"/>
    </location>
</feature>
<keyword evidence="3" id="KW-0496">Mitochondrion</keyword>
<reference evidence="3 4" key="1">
    <citation type="submission" date="2018-03" db="EMBL/GenBank/DDBJ databases">
        <authorList>
            <person name="Fogelqvist J."/>
        </authorList>
    </citation>
    <scope>NUCLEOTIDE SEQUENCE [LARGE SCALE GENOMIC DNA]</scope>
</reference>
<evidence type="ECO:0000256" key="2">
    <source>
        <dbReference type="SAM" id="Phobius"/>
    </source>
</evidence>
<gene>
    <name evidence="3" type="ORF">PLBR_LOCUS7832</name>
</gene>
<geneLocation type="mitochondrion" evidence="3"/>
<feature type="transmembrane region" description="Helical" evidence="2">
    <location>
        <begin position="486"/>
        <end position="512"/>
    </location>
</feature>
<evidence type="ECO:0000313" key="3">
    <source>
        <dbReference type="EMBL" id="SPR00617.1"/>
    </source>
</evidence>
<feature type="transmembrane region" description="Helical" evidence="2">
    <location>
        <begin position="263"/>
        <end position="282"/>
    </location>
</feature>
<keyword evidence="2" id="KW-0812">Transmembrane</keyword>
<name>A0A3P3YK87_PLABS</name>
<protein>
    <submittedName>
        <fullName evidence="3">Uncharacterized protein</fullName>
    </submittedName>
</protein>
<organism evidence="3 4">
    <name type="scientific">Plasmodiophora brassicae</name>
    <name type="common">Clubroot disease agent</name>
    <dbReference type="NCBI Taxonomy" id="37360"/>
    <lineage>
        <taxon>Eukaryota</taxon>
        <taxon>Sar</taxon>
        <taxon>Rhizaria</taxon>
        <taxon>Endomyxa</taxon>
        <taxon>Phytomyxea</taxon>
        <taxon>Plasmodiophorida</taxon>
        <taxon>Plasmodiophoridae</taxon>
        <taxon>Plasmodiophora</taxon>
    </lineage>
</organism>